<keyword evidence="3" id="KW-1185">Reference proteome</keyword>
<dbReference type="Proteomes" id="UP000800038">
    <property type="component" value="Unassembled WGS sequence"/>
</dbReference>
<feature type="non-terminal residue" evidence="2">
    <location>
        <position position="1"/>
    </location>
</feature>
<accession>A0A6A5SRJ8</accession>
<proteinExistence type="predicted"/>
<evidence type="ECO:0000256" key="1">
    <source>
        <dbReference type="SAM" id="MobiDB-lite"/>
    </source>
</evidence>
<sequence length="180" mass="20783">MLTKRHQRYCRCLPSTRVSPIVAQGSVHPDGQSLHTERSDSLDPEASAFSIPARRHVQPPQSQTPHQNVPSPSTVTMPEQRHFQPPERHIQLPERHFQSPQDQTPHQEMIARLSPDQPPSAKLTRKAIQEITIDIIKFRTMIEDIPYHPHELNECRKALMMLSDLLDKKFREESVQNAKE</sequence>
<name>A0A6A5SRJ8_9PLEO</name>
<reference evidence="2" key="1">
    <citation type="journal article" date="2020" name="Stud. Mycol.">
        <title>101 Dothideomycetes genomes: a test case for predicting lifestyles and emergence of pathogens.</title>
        <authorList>
            <person name="Haridas S."/>
            <person name="Albert R."/>
            <person name="Binder M."/>
            <person name="Bloem J."/>
            <person name="Labutti K."/>
            <person name="Salamov A."/>
            <person name="Andreopoulos B."/>
            <person name="Baker S."/>
            <person name="Barry K."/>
            <person name="Bills G."/>
            <person name="Bluhm B."/>
            <person name="Cannon C."/>
            <person name="Castanera R."/>
            <person name="Culley D."/>
            <person name="Daum C."/>
            <person name="Ezra D."/>
            <person name="Gonzalez J."/>
            <person name="Henrissat B."/>
            <person name="Kuo A."/>
            <person name="Liang C."/>
            <person name="Lipzen A."/>
            <person name="Lutzoni F."/>
            <person name="Magnuson J."/>
            <person name="Mondo S."/>
            <person name="Nolan M."/>
            <person name="Ohm R."/>
            <person name="Pangilinan J."/>
            <person name="Park H.-J."/>
            <person name="Ramirez L."/>
            <person name="Alfaro M."/>
            <person name="Sun H."/>
            <person name="Tritt A."/>
            <person name="Yoshinaga Y."/>
            <person name="Zwiers L.-H."/>
            <person name="Turgeon B."/>
            <person name="Goodwin S."/>
            <person name="Spatafora J."/>
            <person name="Crous P."/>
            <person name="Grigoriev I."/>
        </authorList>
    </citation>
    <scope>NUCLEOTIDE SEQUENCE</scope>
    <source>
        <strain evidence="2">CBS 161.51</strain>
    </source>
</reference>
<feature type="region of interest" description="Disordered" evidence="1">
    <location>
        <begin position="23"/>
        <end position="85"/>
    </location>
</feature>
<feature type="compositionally biased region" description="Polar residues" evidence="1">
    <location>
        <begin position="59"/>
        <end position="77"/>
    </location>
</feature>
<gene>
    <name evidence="2" type="ORF">EJ02DRAFT_453496</name>
</gene>
<evidence type="ECO:0000313" key="2">
    <source>
        <dbReference type="EMBL" id="KAF1943201.1"/>
    </source>
</evidence>
<dbReference type="AlphaFoldDB" id="A0A6A5SRJ8"/>
<dbReference type="EMBL" id="ML976027">
    <property type="protein sequence ID" value="KAF1943201.1"/>
    <property type="molecule type" value="Genomic_DNA"/>
</dbReference>
<protein>
    <submittedName>
        <fullName evidence="2">Uncharacterized protein</fullName>
    </submittedName>
</protein>
<organism evidence="2 3">
    <name type="scientific">Clathrospora elynae</name>
    <dbReference type="NCBI Taxonomy" id="706981"/>
    <lineage>
        <taxon>Eukaryota</taxon>
        <taxon>Fungi</taxon>
        <taxon>Dikarya</taxon>
        <taxon>Ascomycota</taxon>
        <taxon>Pezizomycotina</taxon>
        <taxon>Dothideomycetes</taxon>
        <taxon>Pleosporomycetidae</taxon>
        <taxon>Pleosporales</taxon>
        <taxon>Diademaceae</taxon>
        <taxon>Clathrospora</taxon>
    </lineage>
</organism>
<evidence type="ECO:0000313" key="3">
    <source>
        <dbReference type="Proteomes" id="UP000800038"/>
    </source>
</evidence>